<evidence type="ECO:0000256" key="6">
    <source>
        <dbReference type="ARBA" id="ARBA00048539"/>
    </source>
</evidence>
<evidence type="ECO:0000256" key="1">
    <source>
        <dbReference type="ARBA" id="ARBA00022490"/>
    </source>
</evidence>
<dbReference type="Gene3D" id="3.40.50.620">
    <property type="entry name" value="HUPs"/>
    <property type="match status" value="1"/>
</dbReference>
<evidence type="ECO:0000256" key="7">
    <source>
        <dbReference type="HAMAP-Rule" id="MF_01161"/>
    </source>
</evidence>
<feature type="binding site" evidence="7">
    <location>
        <begin position="33"/>
        <end position="38"/>
    </location>
    <ligand>
        <name>ATP</name>
        <dbReference type="ChEBI" id="CHEBI:30616"/>
    </ligand>
</feature>
<dbReference type="RefSeq" id="WP_141786819.1">
    <property type="nucleotide sequence ID" value="NZ_BAAAKX010000006.1"/>
</dbReference>
<dbReference type="Proteomes" id="UP000319514">
    <property type="component" value="Unassembled WGS sequence"/>
</dbReference>
<dbReference type="Pfam" id="PF01171">
    <property type="entry name" value="ATP_bind_3"/>
    <property type="match status" value="1"/>
</dbReference>
<dbReference type="SUPFAM" id="SSF52402">
    <property type="entry name" value="Adenine nucleotide alpha hydrolases-like"/>
    <property type="match status" value="1"/>
</dbReference>
<protein>
    <recommendedName>
        <fullName evidence="7">tRNA(Ile)-lysidine synthase</fullName>
        <ecNumber evidence="7">6.3.4.19</ecNumber>
    </recommendedName>
    <alternativeName>
        <fullName evidence="7">tRNA(Ile)-2-lysyl-cytidine synthase</fullName>
    </alternativeName>
    <alternativeName>
        <fullName evidence="7">tRNA(Ile)-lysidine synthetase</fullName>
    </alternativeName>
</protein>
<sequence length="326" mass="33705">MTGPHPAVAATRVAVRPALTEAGPGSRVLVGCSGGADSLALAAAIAFEAPRLGVVAGAVVVDHQLQPGSAEVAAAAAGQCRALGLEPVEVVSVQVTGGGSGPEAEARRARYAALEQAADRLGAAQVLLGHTRDDQAEQVLLGLVRGSGARSLAGMPARRGRLVRPFLALDRATTRAACDAQGLNPWEDPHNADETYLRVRARRLLGELEAALGPGVAAALARSADLLRQDADALDELARTARGGLGEGPWEVADLTALPRAVRTRVWRSLATEAGSPPGALFAVHVDALEALLTDWHGQGPVDLPGAVRARRFDGRVTLEPSRRVE</sequence>
<dbReference type="OrthoDB" id="5244702at2"/>
<dbReference type="InterPro" id="IPR015262">
    <property type="entry name" value="tRNA_Ile_lys_synt_subst-bd"/>
</dbReference>
<comment type="subcellular location">
    <subcellularLocation>
        <location evidence="7">Cytoplasm</location>
    </subcellularLocation>
</comment>
<dbReference type="InterPro" id="IPR014729">
    <property type="entry name" value="Rossmann-like_a/b/a_fold"/>
</dbReference>
<dbReference type="PANTHER" id="PTHR43033">
    <property type="entry name" value="TRNA(ILE)-LYSIDINE SYNTHASE-RELATED"/>
    <property type="match status" value="1"/>
</dbReference>
<accession>A0A542ZEE3</accession>
<evidence type="ECO:0000313" key="11">
    <source>
        <dbReference type="Proteomes" id="UP000319514"/>
    </source>
</evidence>
<proteinExistence type="inferred from homology"/>
<evidence type="ECO:0000259" key="9">
    <source>
        <dbReference type="Pfam" id="PF09179"/>
    </source>
</evidence>
<dbReference type="NCBIfam" id="TIGR02432">
    <property type="entry name" value="lysidine_TilS_N"/>
    <property type="match status" value="1"/>
</dbReference>
<keyword evidence="4 7" id="KW-0547">Nucleotide-binding</keyword>
<feature type="domain" description="tRNA(Ile)-lysidine synthase substrate-binding" evidence="9">
    <location>
        <begin position="252"/>
        <end position="317"/>
    </location>
</feature>
<feature type="domain" description="tRNA(Ile)-lysidine/2-thiocytidine synthase N-terminal" evidence="8">
    <location>
        <begin position="28"/>
        <end position="203"/>
    </location>
</feature>
<dbReference type="EC" id="6.3.4.19" evidence="7"/>
<dbReference type="InterPro" id="IPR011063">
    <property type="entry name" value="TilS/TtcA_N"/>
</dbReference>
<comment type="catalytic activity">
    <reaction evidence="6 7">
        <text>cytidine(34) in tRNA(Ile2) + L-lysine + ATP = lysidine(34) in tRNA(Ile2) + AMP + diphosphate + H(+)</text>
        <dbReference type="Rhea" id="RHEA:43744"/>
        <dbReference type="Rhea" id="RHEA-COMP:10625"/>
        <dbReference type="Rhea" id="RHEA-COMP:10670"/>
        <dbReference type="ChEBI" id="CHEBI:15378"/>
        <dbReference type="ChEBI" id="CHEBI:30616"/>
        <dbReference type="ChEBI" id="CHEBI:32551"/>
        <dbReference type="ChEBI" id="CHEBI:33019"/>
        <dbReference type="ChEBI" id="CHEBI:82748"/>
        <dbReference type="ChEBI" id="CHEBI:83665"/>
        <dbReference type="ChEBI" id="CHEBI:456215"/>
        <dbReference type="EC" id="6.3.4.19"/>
    </reaction>
</comment>
<evidence type="ECO:0000256" key="2">
    <source>
        <dbReference type="ARBA" id="ARBA00022598"/>
    </source>
</evidence>
<dbReference type="GO" id="GO:0005524">
    <property type="term" value="F:ATP binding"/>
    <property type="evidence" value="ECO:0007669"/>
    <property type="project" value="UniProtKB-UniRule"/>
</dbReference>
<gene>
    <name evidence="7" type="primary">tilS</name>
    <name evidence="10" type="ORF">FB474_0050</name>
</gene>
<comment type="function">
    <text evidence="7">Ligates lysine onto the cytidine present at position 34 of the AUA codon-specific tRNA(Ile) that contains the anticodon CAU, in an ATP-dependent manner. Cytidine is converted to lysidine, thus changing the amino acid specificity of the tRNA from methionine to isoleucine.</text>
</comment>
<evidence type="ECO:0000259" key="8">
    <source>
        <dbReference type="Pfam" id="PF01171"/>
    </source>
</evidence>
<organism evidence="10 11">
    <name type="scientific">Oryzihumus leptocrescens</name>
    <dbReference type="NCBI Taxonomy" id="297536"/>
    <lineage>
        <taxon>Bacteria</taxon>
        <taxon>Bacillati</taxon>
        <taxon>Actinomycetota</taxon>
        <taxon>Actinomycetes</taxon>
        <taxon>Micrococcales</taxon>
        <taxon>Intrasporangiaceae</taxon>
        <taxon>Oryzihumus</taxon>
    </lineage>
</organism>
<reference evidence="10 11" key="1">
    <citation type="submission" date="2019-06" db="EMBL/GenBank/DDBJ databases">
        <title>Sequencing the genomes of 1000 actinobacteria strains.</title>
        <authorList>
            <person name="Klenk H.-P."/>
        </authorList>
    </citation>
    <scope>NUCLEOTIDE SEQUENCE [LARGE SCALE GENOMIC DNA]</scope>
    <source>
        <strain evidence="10 11">DSM 18082</strain>
    </source>
</reference>
<dbReference type="Pfam" id="PF09179">
    <property type="entry name" value="TilS"/>
    <property type="match status" value="1"/>
</dbReference>
<evidence type="ECO:0000256" key="4">
    <source>
        <dbReference type="ARBA" id="ARBA00022741"/>
    </source>
</evidence>
<evidence type="ECO:0000313" key="10">
    <source>
        <dbReference type="EMBL" id="TQL58716.1"/>
    </source>
</evidence>
<evidence type="ECO:0000256" key="3">
    <source>
        <dbReference type="ARBA" id="ARBA00022694"/>
    </source>
</evidence>
<comment type="caution">
    <text evidence="10">The sequence shown here is derived from an EMBL/GenBank/DDBJ whole genome shotgun (WGS) entry which is preliminary data.</text>
</comment>
<evidence type="ECO:0000256" key="5">
    <source>
        <dbReference type="ARBA" id="ARBA00022840"/>
    </source>
</evidence>
<dbReference type="PANTHER" id="PTHR43033:SF1">
    <property type="entry name" value="TRNA(ILE)-LYSIDINE SYNTHASE-RELATED"/>
    <property type="match status" value="1"/>
</dbReference>
<comment type="similarity">
    <text evidence="7">Belongs to the tRNA(Ile)-lysidine synthase family.</text>
</comment>
<keyword evidence="5 7" id="KW-0067">ATP-binding</keyword>
<comment type="domain">
    <text evidence="7">The N-terminal region contains the highly conserved SGGXDS motif, predicted to be a P-loop motif involved in ATP binding.</text>
</comment>
<name>A0A542ZEE3_9MICO</name>
<dbReference type="HAMAP" id="MF_01161">
    <property type="entry name" value="tRNA_Ile_lys_synt"/>
    <property type="match status" value="1"/>
</dbReference>
<dbReference type="GO" id="GO:0006400">
    <property type="term" value="P:tRNA modification"/>
    <property type="evidence" value="ECO:0007669"/>
    <property type="project" value="UniProtKB-UniRule"/>
</dbReference>
<keyword evidence="3 7" id="KW-0819">tRNA processing</keyword>
<dbReference type="GO" id="GO:0032267">
    <property type="term" value="F:tRNA(Ile)-lysidine synthase activity"/>
    <property type="evidence" value="ECO:0007669"/>
    <property type="project" value="UniProtKB-EC"/>
</dbReference>
<keyword evidence="11" id="KW-1185">Reference proteome</keyword>
<dbReference type="CDD" id="cd01992">
    <property type="entry name" value="TilS_N"/>
    <property type="match status" value="1"/>
</dbReference>
<dbReference type="EMBL" id="VFOQ01000001">
    <property type="protein sequence ID" value="TQL58716.1"/>
    <property type="molecule type" value="Genomic_DNA"/>
</dbReference>
<dbReference type="InterPro" id="IPR012795">
    <property type="entry name" value="tRNA_Ile_lys_synt_N"/>
</dbReference>
<dbReference type="InterPro" id="IPR012094">
    <property type="entry name" value="tRNA_Ile_lys_synt"/>
</dbReference>
<dbReference type="SUPFAM" id="SSF82829">
    <property type="entry name" value="MesJ substrate recognition domain-like"/>
    <property type="match status" value="1"/>
</dbReference>
<dbReference type="GO" id="GO:0005737">
    <property type="term" value="C:cytoplasm"/>
    <property type="evidence" value="ECO:0007669"/>
    <property type="project" value="UniProtKB-SubCell"/>
</dbReference>
<keyword evidence="2 7" id="KW-0436">Ligase</keyword>
<dbReference type="AlphaFoldDB" id="A0A542ZEE3"/>
<keyword evidence="1 7" id="KW-0963">Cytoplasm</keyword>